<dbReference type="GO" id="GO:0005524">
    <property type="term" value="F:ATP binding"/>
    <property type="evidence" value="ECO:0007669"/>
    <property type="project" value="UniProtKB-KW"/>
</dbReference>
<reference evidence="5 6" key="1">
    <citation type="submission" date="2019-04" db="EMBL/GenBank/DDBJ databases">
        <title>Draft genome sequence of Robertkochia marina CC-AMO-30D.</title>
        <authorList>
            <person name="Hameed A."/>
            <person name="Lin S.-Y."/>
            <person name="Shahina M."/>
            <person name="Lai W.-A."/>
            <person name="Young C.-C."/>
        </authorList>
    </citation>
    <scope>NUCLEOTIDE SEQUENCE [LARGE SCALE GENOMIC DNA]</scope>
    <source>
        <strain evidence="5 6">CC-AMO-30D</strain>
    </source>
</reference>
<comment type="caution">
    <text evidence="5">The sequence shown here is derived from an EMBL/GenBank/DDBJ whole genome shotgun (WGS) entry which is preliminary data.</text>
</comment>
<evidence type="ECO:0000313" key="5">
    <source>
        <dbReference type="EMBL" id="THD67686.1"/>
    </source>
</evidence>
<evidence type="ECO:0000259" key="4">
    <source>
        <dbReference type="SMART" id="SM00796"/>
    </source>
</evidence>
<accession>A0A4V3UY42</accession>
<gene>
    <name evidence="5" type="primary">pxpB</name>
    <name evidence="5" type="ORF">E7Z59_08505</name>
</gene>
<dbReference type="Pfam" id="PF02682">
    <property type="entry name" value="CT_C_D"/>
    <property type="match status" value="1"/>
</dbReference>
<dbReference type="Gene3D" id="2.40.100.10">
    <property type="entry name" value="Cyclophilin-like"/>
    <property type="match status" value="1"/>
</dbReference>
<dbReference type="InterPro" id="IPR029000">
    <property type="entry name" value="Cyclophilin-like_dom_sf"/>
</dbReference>
<name>A0A4V3UY42_9FLAO</name>
<dbReference type="EC" id="3.5.2.9" evidence="5"/>
<evidence type="ECO:0000256" key="3">
    <source>
        <dbReference type="ARBA" id="ARBA00022840"/>
    </source>
</evidence>
<dbReference type="NCBIfam" id="TIGR00370">
    <property type="entry name" value="5-oxoprolinase subunit PxpB"/>
    <property type="match status" value="1"/>
</dbReference>
<feature type="domain" description="Carboxyltransferase" evidence="4">
    <location>
        <begin position="6"/>
        <end position="204"/>
    </location>
</feature>
<dbReference type="PANTHER" id="PTHR34698">
    <property type="entry name" value="5-OXOPROLINASE SUBUNIT B"/>
    <property type="match status" value="1"/>
</dbReference>
<dbReference type="RefSeq" id="WP_136335891.1">
    <property type="nucleotide sequence ID" value="NZ_QXMP01000008.1"/>
</dbReference>
<keyword evidence="1" id="KW-0547">Nucleotide-binding</keyword>
<dbReference type="GO" id="GO:0017168">
    <property type="term" value="F:5-oxoprolinase (ATP-hydrolyzing) activity"/>
    <property type="evidence" value="ECO:0007669"/>
    <property type="project" value="UniProtKB-EC"/>
</dbReference>
<evidence type="ECO:0000256" key="2">
    <source>
        <dbReference type="ARBA" id="ARBA00022801"/>
    </source>
</evidence>
<dbReference type="SUPFAM" id="SSF160467">
    <property type="entry name" value="PH0987 N-terminal domain-like"/>
    <property type="match status" value="1"/>
</dbReference>
<dbReference type="AlphaFoldDB" id="A0A4V3UY42"/>
<dbReference type="InterPro" id="IPR010016">
    <property type="entry name" value="PxpB"/>
</dbReference>
<protein>
    <submittedName>
        <fullName evidence="5">5-oxoprolinase subunit PxpB</fullName>
        <ecNumber evidence="5">3.5.2.9</ecNumber>
    </submittedName>
</protein>
<dbReference type="SUPFAM" id="SSF50891">
    <property type="entry name" value="Cyclophilin-like"/>
    <property type="match status" value="1"/>
</dbReference>
<evidence type="ECO:0000313" key="6">
    <source>
        <dbReference type="Proteomes" id="UP000305939"/>
    </source>
</evidence>
<proteinExistence type="predicted"/>
<evidence type="ECO:0000256" key="1">
    <source>
        <dbReference type="ARBA" id="ARBA00022741"/>
    </source>
</evidence>
<dbReference type="SMART" id="SM00796">
    <property type="entry name" value="AHS1"/>
    <property type="match status" value="1"/>
</dbReference>
<organism evidence="5 6">
    <name type="scientific">Robertkochia marina</name>
    <dbReference type="NCBI Taxonomy" id="1227945"/>
    <lineage>
        <taxon>Bacteria</taxon>
        <taxon>Pseudomonadati</taxon>
        <taxon>Bacteroidota</taxon>
        <taxon>Flavobacteriia</taxon>
        <taxon>Flavobacteriales</taxon>
        <taxon>Flavobacteriaceae</taxon>
        <taxon>Robertkochia</taxon>
    </lineage>
</organism>
<dbReference type="OrthoDB" id="9778567at2"/>
<dbReference type="Gene3D" id="3.30.1360.40">
    <property type="match status" value="1"/>
</dbReference>
<keyword evidence="3" id="KW-0067">ATP-binding</keyword>
<dbReference type="Proteomes" id="UP000305939">
    <property type="component" value="Unassembled WGS sequence"/>
</dbReference>
<keyword evidence="6" id="KW-1185">Reference proteome</keyword>
<dbReference type="PANTHER" id="PTHR34698:SF2">
    <property type="entry name" value="5-OXOPROLINASE SUBUNIT B"/>
    <property type="match status" value="1"/>
</dbReference>
<sequence length="244" mass="27722">MNAFDLEYRSFGQMAILIEWPPTISELILEDMIRFRLIISEHYSHYEIVPAYNSLTLISRYPIEHSTVIDHLKSLYGKVTQRVAAKRKIWNIPVCYDPPFCMDLEALSASVGLSKQEIIYLHTARPYTVYAIGFLPGFMYLGGLDERIHFPRREKPRLKVPRGSVGIGGQQTGIYPQESPGGWNIIGNSPIKVFNALNDPPCGISVGDQIRFYAINKDMHELFTIQVDAGVFQIKTLELDDQSV</sequence>
<dbReference type="InterPro" id="IPR003833">
    <property type="entry name" value="CT_C_D"/>
</dbReference>
<keyword evidence="2 5" id="KW-0378">Hydrolase</keyword>
<dbReference type="EMBL" id="SSMC01000002">
    <property type="protein sequence ID" value="THD67686.1"/>
    <property type="molecule type" value="Genomic_DNA"/>
</dbReference>